<dbReference type="Pfam" id="PF04181">
    <property type="entry name" value="RPAP2_Rtr1"/>
    <property type="match status" value="1"/>
</dbReference>
<reference evidence="15" key="1">
    <citation type="journal article" date="2018" name="Nat. Microbiol.">
        <title>Leveraging single-cell genomics to expand the fungal tree of life.</title>
        <authorList>
            <person name="Ahrendt S.R."/>
            <person name="Quandt C.A."/>
            <person name="Ciobanu D."/>
            <person name="Clum A."/>
            <person name="Salamov A."/>
            <person name="Andreopoulos B."/>
            <person name="Cheng J.F."/>
            <person name="Woyke T."/>
            <person name="Pelin A."/>
            <person name="Henrissat B."/>
            <person name="Reynolds N.K."/>
            <person name="Benny G.L."/>
            <person name="Smith M.E."/>
            <person name="James T.Y."/>
            <person name="Grigoriev I.V."/>
        </authorList>
    </citation>
    <scope>NUCLEOTIDE SEQUENCE [LARGE SCALE GENOMIC DNA]</scope>
    <source>
        <strain evidence="15">Baker2002</strain>
    </source>
</reference>
<dbReference type="PANTHER" id="PTHR14732:SF0">
    <property type="entry name" value="RNA POLYMERASE II SUBUNIT B1 CTD PHOSPHATASE RPAP2-RELATED"/>
    <property type="match status" value="1"/>
</dbReference>
<evidence type="ECO:0000259" key="13">
    <source>
        <dbReference type="PROSITE" id="PS51479"/>
    </source>
</evidence>
<keyword evidence="5 12" id="KW-0378">Hydrolase</keyword>
<keyword evidence="3 12" id="KW-0479">Metal-binding</keyword>
<dbReference type="EC" id="3.1.3.16" evidence="12"/>
<evidence type="ECO:0000256" key="8">
    <source>
        <dbReference type="ARBA" id="ARBA00023242"/>
    </source>
</evidence>
<dbReference type="OrthoDB" id="2590500at2759"/>
<evidence type="ECO:0000256" key="1">
    <source>
        <dbReference type="ARBA" id="ARBA00004123"/>
    </source>
</evidence>
<dbReference type="GO" id="GO:0043175">
    <property type="term" value="F:RNA polymerase core enzyme binding"/>
    <property type="evidence" value="ECO:0007669"/>
    <property type="project" value="UniProtKB-UniRule"/>
</dbReference>
<comment type="similarity">
    <text evidence="2 11 12">Belongs to the RPAP2 family.</text>
</comment>
<keyword evidence="15" id="KW-1185">Reference proteome</keyword>
<evidence type="ECO:0000256" key="6">
    <source>
        <dbReference type="ARBA" id="ARBA00022833"/>
    </source>
</evidence>
<keyword evidence="6 12" id="KW-0862">Zinc</keyword>
<dbReference type="InterPro" id="IPR038534">
    <property type="entry name" value="Rtr1/RPAP2_sf"/>
</dbReference>
<evidence type="ECO:0000256" key="10">
    <source>
        <dbReference type="ARBA" id="ARBA00048336"/>
    </source>
</evidence>
<comment type="catalytic activity">
    <reaction evidence="9 12">
        <text>O-phospho-L-seryl-[protein] + H2O = L-seryl-[protein] + phosphate</text>
        <dbReference type="Rhea" id="RHEA:20629"/>
        <dbReference type="Rhea" id="RHEA-COMP:9863"/>
        <dbReference type="Rhea" id="RHEA-COMP:11604"/>
        <dbReference type="ChEBI" id="CHEBI:15377"/>
        <dbReference type="ChEBI" id="CHEBI:29999"/>
        <dbReference type="ChEBI" id="CHEBI:43474"/>
        <dbReference type="ChEBI" id="CHEBI:83421"/>
        <dbReference type="EC" id="3.1.3.16"/>
    </reaction>
</comment>
<dbReference type="PROSITE" id="PS51479">
    <property type="entry name" value="ZF_RTR1"/>
    <property type="match status" value="1"/>
</dbReference>
<gene>
    <name evidence="14" type="ORF">METBISCDRAFT_23086</name>
</gene>
<dbReference type="EMBL" id="ML004454">
    <property type="protein sequence ID" value="RKP30657.1"/>
    <property type="molecule type" value="Genomic_DNA"/>
</dbReference>
<evidence type="ECO:0000256" key="11">
    <source>
        <dbReference type="PROSITE-ProRule" id="PRU00812"/>
    </source>
</evidence>
<dbReference type="GO" id="GO:0008270">
    <property type="term" value="F:zinc ion binding"/>
    <property type="evidence" value="ECO:0007669"/>
    <property type="project" value="UniProtKB-KW"/>
</dbReference>
<evidence type="ECO:0000256" key="2">
    <source>
        <dbReference type="ARBA" id="ARBA00005676"/>
    </source>
</evidence>
<comment type="catalytic activity">
    <reaction evidence="10 12">
        <text>O-phospho-L-threonyl-[protein] + H2O = L-threonyl-[protein] + phosphate</text>
        <dbReference type="Rhea" id="RHEA:47004"/>
        <dbReference type="Rhea" id="RHEA-COMP:11060"/>
        <dbReference type="Rhea" id="RHEA-COMP:11605"/>
        <dbReference type="ChEBI" id="CHEBI:15377"/>
        <dbReference type="ChEBI" id="CHEBI:30013"/>
        <dbReference type="ChEBI" id="CHEBI:43474"/>
        <dbReference type="ChEBI" id="CHEBI:61977"/>
        <dbReference type="EC" id="3.1.3.16"/>
    </reaction>
</comment>
<comment type="subcellular location">
    <subcellularLocation>
        <location evidence="1 12">Nucleus</location>
    </subcellularLocation>
</comment>
<evidence type="ECO:0000256" key="3">
    <source>
        <dbReference type="ARBA" id="ARBA00022723"/>
    </source>
</evidence>
<name>A0A4P9ZCM4_9ASCO</name>
<protein>
    <recommendedName>
        <fullName evidence="12">RNA polymerase II subunit B1 CTD phosphatase RPAP2 homolog</fullName>
        <ecNumber evidence="12">3.1.3.16</ecNumber>
    </recommendedName>
</protein>
<dbReference type="Proteomes" id="UP000268321">
    <property type="component" value="Unassembled WGS sequence"/>
</dbReference>
<dbReference type="GO" id="GO:0005737">
    <property type="term" value="C:cytoplasm"/>
    <property type="evidence" value="ECO:0007669"/>
    <property type="project" value="TreeGrafter"/>
</dbReference>
<dbReference type="Gene3D" id="1.25.40.820">
    <property type="match status" value="1"/>
</dbReference>
<dbReference type="GO" id="GO:0008420">
    <property type="term" value="F:RNA polymerase II CTD heptapeptide repeat phosphatase activity"/>
    <property type="evidence" value="ECO:0007669"/>
    <property type="project" value="UniProtKB-UniRule"/>
</dbReference>
<evidence type="ECO:0000256" key="5">
    <source>
        <dbReference type="ARBA" id="ARBA00022801"/>
    </source>
</evidence>
<keyword evidence="7 12" id="KW-0904">Protein phosphatase</keyword>
<dbReference type="GO" id="GO:0005634">
    <property type="term" value="C:nucleus"/>
    <property type="evidence" value="ECO:0007669"/>
    <property type="project" value="UniProtKB-SubCell"/>
</dbReference>
<keyword evidence="8 12" id="KW-0539">Nucleus</keyword>
<accession>A0A4P9ZCM4</accession>
<evidence type="ECO:0000256" key="4">
    <source>
        <dbReference type="ARBA" id="ARBA00022771"/>
    </source>
</evidence>
<evidence type="ECO:0000256" key="7">
    <source>
        <dbReference type="ARBA" id="ARBA00022912"/>
    </source>
</evidence>
<organism evidence="14 15">
    <name type="scientific">Metschnikowia bicuspidata</name>
    <dbReference type="NCBI Taxonomy" id="27322"/>
    <lineage>
        <taxon>Eukaryota</taxon>
        <taxon>Fungi</taxon>
        <taxon>Dikarya</taxon>
        <taxon>Ascomycota</taxon>
        <taxon>Saccharomycotina</taxon>
        <taxon>Pichiomycetes</taxon>
        <taxon>Metschnikowiaceae</taxon>
        <taxon>Metschnikowia</taxon>
    </lineage>
</organism>
<dbReference type="InterPro" id="IPR039693">
    <property type="entry name" value="Rtr1/RPAP2"/>
</dbReference>
<keyword evidence="4 12" id="KW-0863">Zinc-finger</keyword>
<proteinExistence type="inferred from homology"/>
<evidence type="ECO:0000256" key="12">
    <source>
        <dbReference type="RuleBase" id="RU367080"/>
    </source>
</evidence>
<evidence type="ECO:0000313" key="15">
    <source>
        <dbReference type="Proteomes" id="UP000268321"/>
    </source>
</evidence>
<dbReference type="PANTHER" id="PTHR14732">
    <property type="entry name" value="RNA POLYMERASE II SUBUNIT B1 CTD PHOSPHATASE RPAP2-RELATED"/>
    <property type="match status" value="1"/>
</dbReference>
<evidence type="ECO:0000313" key="14">
    <source>
        <dbReference type="EMBL" id="RKP30657.1"/>
    </source>
</evidence>
<dbReference type="InterPro" id="IPR007308">
    <property type="entry name" value="Rtr1/RPAP2_dom"/>
</dbReference>
<sequence>MSTLTLEQFLPYLEPYYNKETLGPAEASQLLLKIAELILDNTVDIILLKFLGRFLTPQTYDEALEERNIEHQCGYPVCQNLPQQKVRRISSIARGAHGDSGTLYQIYNRKPSMILPNTYLLQYCCKEHYQASQFYRNQLSAEAIFLRKNITVIPAYMSQDPTWYENSITCLEEVIAKHRQLREQGKTLTDVIAMMSGLAVLDTANNTELQQLVDLIEDFGDFEIVDHDARQNADVELSDPAVAARSVEGYVTDNRSFGGYVV</sequence>
<comment type="function">
    <text evidence="12">Putative RNA polymerase II subunit B1 C-terminal domain (CTD) phosphatase involved in RNA polymerase II transcription regulation.</text>
</comment>
<dbReference type="AlphaFoldDB" id="A0A4P9ZCM4"/>
<evidence type="ECO:0000256" key="9">
    <source>
        <dbReference type="ARBA" id="ARBA00047761"/>
    </source>
</evidence>
<feature type="domain" description="RTR1-type" evidence="13">
    <location>
        <begin position="50"/>
        <end position="148"/>
    </location>
</feature>